<proteinExistence type="predicted"/>
<organism evidence="1 2">
    <name type="scientific">Fodinicola feengrottensis</name>
    <dbReference type="NCBI Taxonomy" id="435914"/>
    <lineage>
        <taxon>Bacteria</taxon>
        <taxon>Bacillati</taxon>
        <taxon>Actinomycetota</taxon>
        <taxon>Actinomycetes</taxon>
        <taxon>Mycobacteriales</taxon>
        <taxon>Fodinicola</taxon>
    </lineage>
</organism>
<dbReference type="Proteomes" id="UP001500618">
    <property type="component" value="Unassembled WGS sequence"/>
</dbReference>
<reference evidence="1 2" key="1">
    <citation type="journal article" date="2019" name="Int. J. Syst. Evol. Microbiol.">
        <title>The Global Catalogue of Microorganisms (GCM) 10K type strain sequencing project: providing services to taxonomists for standard genome sequencing and annotation.</title>
        <authorList>
            <consortium name="The Broad Institute Genomics Platform"/>
            <consortium name="The Broad Institute Genome Sequencing Center for Infectious Disease"/>
            <person name="Wu L."/>
            <person name="Ma J."/>
        </authorList>
    </citation>
    <scope>NUCLEOTIDE SEQUENCE [LARGE SCALE GENOMIC DNA]</scope>
    <source>
        <strain evidence="1 2">JCM 14718</strain>
    </source>
</reference>
<evidence type="ECO:0000313" key="1">
    <source>
        <dbReference type="EMBL" id="GAA1718062.1"/>
    </source>
</evidence>
<comment type="caution">
    <text evidence="1">The sequence shown here is derived from an EMBL/GenBank/DDBJ whole genome shotgun (WGS) entry which is preliminary data.</text>
</comment>
<sequence length="71" mass="8196">MVATIKERIGRLSDRMLERVVPRMTADAVVCTRRKCGCGFGTHMYLVQAYELWDELHDTRCGDCQLSEDRC</sequence>
<evidence type="ECO:0000313" key="2">
    <source>
        <dbReference type="Proteomes" id="UP001500618"/>
    </source>
</evidence>
<protein>
    <submittedName>
        <fullName evidence="1">Uncharacterized protein</fullName>
    </submittedName>
</protein>
<accession>A0ABN2J4X6</accession>
<keyword evidence="2" id="KW-1185">Reference proteome</keyword>
<gene>
    <name evidence="1" type="ORF">GCM10009765_78140</name>
</gene>
<dbReference type="EMBL" id="BAAANY010000042">
    <property type="protein sequence ID" value="GAA1718062.1"/>
    <property type="molecule type" value="Genomic_DNA"/>
</dbReference>
<name>A0ABN2J4X6_9ACTN</name>
<dbReference type="RefSeq" id="WP_344315050.1">
    <property type="nucleotide sequence ID" value="NZ_BAAANY010000042.1"/>
</dbReference>